<evidence type="ECO:0000256" key="3">
    <source>
        <dbReference type="ARBA" id="ARBA00022764"/>
    </source>
</evidence>
<evidence type="ECO:0000313" key="6">
    <source>
        <dbReference type="EMBL" id="GGB93439.1"/>
    </source>
</evidence>
<feature type="chain" id="PRO_5044994986" description="Flagella basal body P-ring formation protein FlgA" evidence="4">
    <location>
        <begin position="19"/>
        <end position="139"/>
    </location>
</feature>
<dbReference type="InterPro" id="IPR013974">
    <property type="entry name" value="SAF"/>
</dbReference>
<dbReference type="PANTHER" id="PTHR36307:SF1">
    <property type="entry name" value="FLAGELLA BASAL BODY P-RING FORMATION PROTEIN FLGA"/>
    <property type="match status" value="1"/>
</dbReference>
<evidence type="ECO:0000259" key="5">
    <source>
        <dbReference type="SMART" id="SM00858"/>
    </source>
</evidence>
<keyword evidence="2 4" id="KW-0732">Signal</keyword>
<comment type="subcellular location">
    <subcellularLocation>
        <location evidence="1 4">Periplasm</location>
    </subcellularLocation>
</comment>
<keyword evidence="7" id="KW-1185">Reference proteome</keyword>
<dbReference type="SMART" id="SM00858">
    <property type="entry name" value="SAF"/>
    <property type="match status" value="1"/>
</dbReference>
<keyword evidence="3 4" id="KW-0574">Periplasm</keyword>
<dbReference type="Gene3D" id="2.30.30.760">
    <property type="match status" value="1"/>
</dbReference>
<dbReference type="CDD" id="cd11614">
    <property type="entry name" value="SAF_CpaB_FlgA_like"/>
    <property type="match status" value="1"/>
</dbReference>
<name>A0ABQ1KA45_9RHOB</name>
<dbReference type="NCBIfam" id="TIGR03170">
    <property type="entry name" value="flgA_cterm"/>
    <property type="match status" value="1"/>
</dbReference>
<keyword evidence="6" id="KW-0282">Flagellum</keyword>
<organism evidence="6 7">
    <name type="scientific">Marivita lacus</name>
    <dbReference type="NCBI Taxonomy" id="1323742"/>
    <lineage>
        <taxon>Bacteria</taxon>
        <taxon>Pseudomonadati</taxon>
        <taxon>Pseudomonadota</taxon>
        <taxon>Alphaproteobacteria</taxon>
        <taxon>Rhodobacterales</taxon>
        <taxon>Roseobacteraceae</taxon>
        <taxon>Marivita</taxon>
    </lineage>
</organism>
<protein>
    <recommendedName>
        <fullName evidence="4">Flagella basal body P-ring formation protein FlgA</fullName>
    </recommendedName>
</protein>
<reference evidence="7" key="1">
    <citation type="journal article" date="2019" name="Int. J. Syst. Evol. Microbiol.">
        <title>The Global Catalogue of Microorganisms (GCM) 10K type strain sequencing project: providing services to taxonomists for standard genome sequencing and annotation.</title>
        <authorList>
            <consortium name="The Broad Institute Genomics Platform"/>
            <consortium name="The Broad Institute Genome Sequencing Center for Infectious Disease"/>
            <person name="Wu L."/>
            <person name="Ma J."/>
        </authorList>
    </citation>
    <scope>NUCLEOTIDE SEQUENCE [LARGE SCALE GENOMIC DNA]</scope>
    <source>
        <strain evidence="7">CGMCC 1.12478</strain>
    </source>
</reference>
<dbReference type="PANTHER" id="PTHR36307">
    <property type="entry name" value="FLAGELLA BASAL BODY P-RING FORMATION PROTEIN FLGA"/>
    <property type="match status" value="1"/>
</dbReference>
<sequence>MRCFLPLCLVLNGLPAVADTVFAQTTIRPREVITADAVFVKDVDTTGAVQSLEQVIGAEAKHAIYAGRPVLIANITQPAVIERNQLVAATFVLNGLTIATEARALERGAVGDVIRAMNITSRSTIRAEVLEGGTLRVLP</sequence>
<evidence type="ECO:0000256" key="4">
    <source>
        <dbReference type="RuleBase" id="RU362063"/>
    </source>
</evidence>
<comment type="similarity">
    <text evidence="4">Belongs to the FlgA family.</text>
</comment>
<evidence type="ECO:0000256" key="1">
    <source>
        <dbReference type="ARBA" id="ARBA00004418"/>
    </source>
</evidence>
<dbReference type="Gene3D" id="3.90.1210.10">
    <property type="entry name" value="Antifreeze-like/N-acetylneuraminic acid synthase C-terminal domain"/>
    <property type="match status" value="1"/>
</dbReference>
<keyword evidence="6" id="KW-0966">Cell projection</keyword>
<gene>
    <name evidence="6" type="ORF">GCM10011363_07580</name>
</gene>
<keyword evidence="4" id="KW-1005">Bacterial flagellum biogenesis</keyword>
<comment type="caution">
    <text evidence="6">The sequence shown here is derived from an EMBL/GenBank/DDBJ whole genome shotgun (WGS) entry which is preliminary data.</text>
</comment>
<dbReference type="EMBL" id="BMFC01000001">
    <property type="protein sequence ID" value="GGB93439.1"/>
    <property type="molecule type" value="Genomic_DNA"/>
</dbReference>
<keyword evidence="6" id="KW-0969">Cilium</keyword>
<dbReference type="InterPro" id="IPR017585">
    <property type="entry name" value="SAF_FlgA"/>
</dbReference>
<dbReference type="Pfam" id="PF13144">
    <property type="entry name" value="ChapFlgA"/>
    <property type="match status" value="1"/>
</dbReference>
<accession>A0ABQ1KA45</accession>
<dbReference type="Proteomes" id="UP000645462">
    <property type="component" value="Unassembled WGS sequence"/>
</dbReference>
<dbReference type="InterPro" id="IPR039246">
    <property type="entry name" value="Flagellar_FlgA"/>
</dbReference>
<comment type="function">
    <text evidence="4">Involved in the assembly process of the P-ring formation. It may associate with FlgF on the rod constituting a structure essential for the P-ring assembly or may act as a modulator protein for the P-ring assembly.</text>
</comment>
<feature type="signal peptide" evidence="4">
    <location>
        <begin position="1"/>
        <end position="18"/>
    </location>
</feature>
<evidence type="ECO:0000256" key="2">
    <source>
        <dbReference type="ARBA" id="ARBA00022729"/>
    </source>
</evidence>
<evidence type="ECO:0000313" key="7">
    <source>
        <dbReference type="Proteomes" id="UP000645462"/>
    </source>
</evidence>
<feature type="domain" description="SAF" evidence="5">
    <location>
        <begin position="18"/>
        <end position="76"/>
    </location>
</feature>
<proteinExistence type="inferred from homology"/>